<feature type="compositionally biased region" description="Polar residues" evidence="1">
    <location>
        <begin position="41"/>
        <end position="52"/>
    </location>
</feature>
<evidence type="ECO:0000313" key="2">
    <source>
        <dbReference type="EMBL" id="KAF5894873.1"/>
    </source>
</evidence>
<proteinExistence type="predicted"/>
<evidence type="ECO:0000256" key="1">
    <source>
        <dbReference type="SAM" id="MobiDB-lite"/>
    </source>
</evidence>
<gene>
    <name evidence="2" type="primary">nas-30</name>
    <name evidence="2" type="ORF">DAT39_015396</name>
</gene>
<name>A0A8J4X691_CLAMG</name>
<keyword evidence="3" id="KW-1185">Reference proteome</keyword>
<dbReference type="AlphaFoldDB" id="A0A8J4X691"/>
<accession>A0A8J4X691</accession>
<reference evidence="2" key="1">
    <citation type="submission" date="2020-07" db="EMBL/GenBank/DDBJ databases">
        <title>Clarias magur genome sequencing, assembly and annotation.</title>
        <authorList>
            <person name="Kushwaha B."/>
            <person name="Kumar R."/>
            <person name="Das P."/>
            <person name="Joshi C.G."/>
            <person name="Kumar D."/>
            <person name="Nagpure N.S."/>
            <person name="Pandey M."/>
            <person name="Agarwal S."/>
            <person name="Srivastava S."/>
            <person name="Singh M."/>
            <person name="Sahoo L."/>
            <person name="Jayasankar P."/>
            <person name="Meher P.K."/>
            <person name="Koringa P.G."/>
            <person name="Iquebal M.A."/>
            <person name="Das S.P."/>
            <person name="Bit A."/>
            <person name="Patnaik S."/>
            <person name="Patel N."/>
            <person name="Shah T.M."/>
            <person name="Hinsu A."/>
            <person name="Jena J.K."/>
        </authorList>
    </citation>
    <scope>NUCLEOTIDE SEQUENCE</scope>
    <source>
        <strain evidence="2">CIFAMagur01</strain>
        <tissue evidence="2">Testis</tissue>
    </source>
</reference>
<sequence length="89" mass="9861">MSGAHLRTPDAPPGFIMPAEMVSAQQRWRHKASRMRPLETEVQTSPAPQSNGIIREKIPTGPKPTTIHLLMWPVGCQEVPAAFTHKVAR</sequence>
<protein>
    <submittedName>
        <fullName evidence="2">Zinc metalloproteinase nas-30</fullName>
    </submittedName>
</protein>
<organism evidence="2 3">
    <name type="scientific">Clarias magur</name>
    <name type="common">Asian catfish</name>
    <name type="synonym">Macropteronotus magur</name>
    <dbReference type="NCBI Taxonomy" id="1594786"/>
    <lineage>
        <taxon>Eukaryota</taxon>
        <taxon>Metazoa</taxon>
        <taxon>Chordata</taxon>
        <taxon>Craniata</taxon>
        <taxon>Vertebrata</taxon>
        <taxon>Euteleostomi</taxon>
        <taxon>Actinopterygii</taxon>
        <taxon>Neopterygii</taxon>
        <taxon>Teleostei</taxon>
        <taxon>Ostariophysi</taxon>
        <taxon>Siluriformes</taxon>
        <taxon>Clariidae</taxon>
        <taxon>Clarias</taxon>
    </lineage>
</organism>
<dbReference type="EMBL" id="QNUK01000351">
    <property type="protein sequence ID" value="KAF5894873.1"/>
    <property type="molecule type" value="Genomic_DNA"/>
</dbReference>
<comment type="caution">
    <text evidence="2">The sequence shown here is derived from an EMBL/GenBank/DDBJ whole genome shotgun (WGS) entry which is preliminary data.</text>
</comment>
<evidence type="ECO:0000313" key="3">
    <source>
        <dbReference type="Proteomes" id="UP000727407"/>
    </source>
</evidence>
<dbReference type="Proteomes" id="UP000727407">
    <property type="component" value="Unassembled WGS sequence"/>
</dbReference>
<feature type="region of interest" description="Disordered" evidence="1">
    <location>
        <begin position="26"/>
        <end position="59"/>
    </location>
</feature>